<dbReference type="AlphaFoldDB" id="A0A392TCR4"/>
<comment type="caution">
    <text evidence="1">The sequence shown here is derived from an EMBL/GenBank/DDBJ whole genome shotgun (WGS) entry which is preliminary data.</text>
</comment>
<name>A0A392TCR4_9FABA</name>
<sequence>VFAFRGVVLGFGPTVLRWPSYGDYQITALWFCRLMRKTGDPALEDAEVLVRYSRLPSLCERKVELCR</sequence>
<protein>
    <submittedName>
        <fullName evidence="1">Uncharacterized protein</fullName>
    </submittedName>
</protein>
<reference evidence="1 2" key="1">
    <citation type="journal article" date="2018" name="Front. Plant Sci.">
        <title>Red Clover (Trifolium pratense) and Zigzag Clover (T. medium) - A Picture of Genomic Similarities and Differences.</title>
        <authorList>
            <person name="Dluhosova J."/>
            <person name="Istvanek J."/>
            <person name="Nedelnik J."/>
            <person name="Repkova J."/>
        </authorList>
    </citation>
    <scope>NUCLEOTIDE SEQUENCE [LARGE SCALE GENOMIC DNA]</scope>
    <source>
        <strain evidence="2">cv. 10/8</strain>
        <tissue evidence="1">Leaf</tissue>
    </source>
</reference>
<keyword evidence="2" id="KW-1185">Reference proteome</keyword>
<dbReference type="EMBL" id="LXQA010550148">
    <property type="protein sequence ID" value="MCI58682.1"/>
    <property type="molecule type" value="Genomic_DNA"/>
</dbReference>
<evidence type="ECO:0000313" key="2">
    <source>
        <dbReference type="Proteomes" id="UP000265520"/>
    </source>
</evidence>
<evidence type="ECO:0000313" key="1">
    <source>
        <dbReference type="EMBL" id="MCI58682.1"/>
    </source>
</evidence>
<accession>A0A392TCR4</accession>
<dbReference type="Proteomes" id="UP000265520">
    <property type="component" value="Unassembled WGS sequence"/>
</dbReference>
<proteinExistence type="predicted"/>
<organism evidence="1 2">
    <name type="scientific">Trifolium medium</name>
    <dbReference type="NCBI Taxonomy" id="97028"/>
    <lineage>
        <taxon>Eukaryota</taxon>
        <taxon>Viridiplantae</taxon>
        <taxon>Streptophyta</taxon>
        <taxon>Embryophyta</taxon>
        <taxon>Tracheophyta</taxon>
        <taxon>Spermatophyta</taxon>
        <taxon>Magnoliopsida</taxon>
        <taxon>eudicotyledons</taxon>
        <taxon>Gunneridae</taxon>
        <taxon>Pentapetalae</taxon>
        <taxon>rosids</taxon>
        <taxon>fabids</taxon>
        <taxon>Fabales</taxon>
        <taxon>Fabaceae</taxon>
        <taxon>Papilionoideae</taxon>
        <taxon>50 kb inversion clade</taxon>
        <taxon>NPAAA clade</taxon>
        <taxon>Hologalegina</taxon>
        <taxon>IRL clade</taxon>
        <taxon>Trifolieae</taxon>
        <taxon>Trifolium</taxon>
    </lineage>
</organism>
<feature type="non-terminal residue" evidence="1">
    <location>
        <position position="1"/>
    </location>
</feature>